<evidence type="ECO:0000313" key="1">
    <source>
        <dbReference type="EMBL" id="JAH68052.1"/>
    </source>
</evidence>
<accession>A0A0E9UQF6</accession>
<proteinExistence type="predicted"/>
<dbReference type="EMBL" id="GBXM01040525">
    <property type="protein sequence ID" value="JAH68052.1"/>
    <property type="molecule type" value="Transcribed_RNA"/>
</dbReference>
<reference evidence="1" key="1">
    <citation type="submission" date="2014-11" db="EMBL/GenBank/DDBJ databases">
        <authorList>
            <person name="Amaro Gonzalez C."/>
        </authorList>
    </citation>
    <scope>NUCLEOTIDE SEQUENCE</scope>
</reference>
<protein>
    <submittedName>
        <fullName evidence="1">Uncharacterized protein</fullName>
    </submittedName>
</protein>
<sequence>MAQTGTQSKELLIS</sequence>
<organism evidence="1">
    <name type="scientific">Anguilla anguilla</name>
    <name type="common">European freshwater eel</name>
    <name type="synonym">Muraena anguilla</name>
    <dbReference type="NCBI Taxonomy" id="7936"/>
    <lineage>
        <taxon>Eukaryota</taxon>
        <taxon>Metazoa</taxon>
        <taxon>Chordata</taxon>
        <taxon>Craniata</taxon>
        <taxon>Vertebrata</taxon>
        <taxon>Euteleostomi</taxon>
        <taxon>Actinopterygii</taxon>
        <taxon>Neopterygii</taxon>
        <taxon>Teleostei</taxon>
        <taxon>Anguilliformes</taxon>
        <taxon>Anguillidae</taxon>
        <taxon>Anguilla</taxon>
    </lineage>
</organism>
<reference evidence="1" key="2">
    <citation type="journal article" date="2015" name="Fish Shellfish Immunol.">
        <title>Early steps in the European eel (Anguilla anguilla)-Vibrio vulnificus interaction in the gills: Role of the RtxA13 toxin.</title>
        <authorList>
            <person name="Callol A."/>
            <person name="Pajuelo D."/>
            <person name="Ebbesson L."/>
            <person name="Teles M."/>
            <person name="MacKenzie S."/>
            <person name="Amaro C."/>
        </authorList>
    </citation>
    <scope>NUCLEOTIDE SEQUENCE</scope>
</reference>
<name>A0A0E9UQF6_ANGAN</name>